<feature type="transmembrane region" description="Helical" evidence="1">
    <location>
        <begin position="263"/>
        <end position="285"/>
    </location>
</feature>
<accession>A0ABM8W773</accession>
<organism evidence="2 3">
    <name type="scientific">Gigaspora margarita</name>
    <dbReference type="NCBI Taxonomy" id="4874"/>
    <lineage>
        <taxon>Eukaryota</taxon>
        <taxon>Fungi</taxon>
        <taxon>Fungi incertae sedis</taxon>
        <taxon>Mucoromycota</taxon>
        <taxon>Glomeromycotina</taxon>
        <taxon>Glomeromycetes</taxon>
        <taxon>Diversisporales</taxon>
        <taxon>Gigasporaceae</taxon>
        <taxon>Gigaspora</taxon>
    </lineage>
</organism>
<gene>
    <name evidence="2" type="ORF">GMARGA_LOCUS4173</name>
</gene>
<keyword evidence="1" id="KW-1133">Transmembrane helix</keyword>
<dbReference type="Proteomes" id="UP000789901">
    <property type="component" value="Unassembled WGS sequence"/>
</dbReference>
<protein>
    <submittedName>
        <fullName evidence="2">22281_t:CDS:1</fullName>
    </submittedName>
</protein>
<comment type="caution">
    <text evidence="2">The sequence shown here is derived from an EMBL/GenBank/DDBJ whole genome shotgun (WGS) entry which is preliminary data.</text>
</comment>
<dbReference type="EMBL" id="CAJVQB010001608">
    <property type="protein sequence ID" value="CAG8542935.1"/>
    <property type="molecule type" value="Genomic_DNA"/>
</dbReference>
<sequence length="301" mass="32584">MNVCLELFANDLGIIKFGKILILQSNGSNILGCVSASLGILEYIGFSPANVTTQNSLGNLSNLYNVPIAISIGFTIVSFVLTQTGATKAVNINHDKIKKGNDRKIRTINTDTNHSPHHNTRINQEHVNCPCPIHQTDSNTIATTSRTTSRSIPSITQAPSINDIFNAAQFFVTTALVSLSNLSSDYRNLASKLSWLSGLPNSFNIVFLSNICDKDIRNAICHMTNICKTSTGVDYMDSGICGLDMSSGFSNFGRALKVPVYDLFFIVIISFCSAQALALGTHYSFGYLHDVVNSYGINGPA</sequence>
<reference evidence="2 3" key="1">
    <citation type="submission" date="2021-06" db="EMBL/GenBank/DDBJ databases">
        <authorList>
            <person name="Kallberg Y."/>
            <person name="Tangrot J."/>
            <person name="Rosling A."/>
        </authorList>
    </citation>
    <scope>NUCLEOTIDE SEQUENCE [LARGE SCALE GENOMIC DNA]</scope>
    <source>
        <strain evidence="2 3">120-4 pot B 10/14</strain>
    </source>
</reference>
<name>A0ABM8W773_GIGMA</name>
<keyword evidence="1" id="KW-0472">Membrane</keyword>
<evidence type="ECO:0000256" key="1">
    <source>
        <dbReference type="SAM" id="Phobius"/>
    </source>
</evidence>
<evidence type="ECO:0000313" key="3">
    <source>
        <dbReference type="Proteomes" id="UP000789901"/>
    </source>
</evidence>
<proteinExistence type="predicted"/>
<evidence type="ECO:0000313" key="2">
    <source>
        <dbReference type="EMBL" id="CAG8542935.1"/>
    </source>
</evidence>
<keyword evidence="3" id="KW-1185">Reference proteome</keyword>
<feature type="transmembrane region" description="Helical" evidence="1">
    <location>
        <begin position="63"/>
        <end position="81"/>
    </location>
</feature>
<keyword evidence="1" id="KW-0812">Transmembrane</keyword>